<dbReference type="PANTHER" id="PTHR15207:SF3">
    <property type="entry name" value="DEAFNESS, AUTOSOMAL DOMINANT 5-RELATED"/>
    <property type="match status" value="1"/>
</dbReference>
<feature type="domain" description="Gasdermin PUB" evidence="13">
    <location>
        <begin position="273"/>
        <end position="420"/>
    </location>
</feature>
<dbReference type="GO" id="GO:0005737">
    <property type="term" value="C:cytoplasm"/>
    <property type="evidence" value="ECO:0007669"/>
    <property type="project" value="TreeGrafter"/>
</dbReference>
<accession>A0AAJ7PFW8</accession>
<keyword evidence="5" id="KW-1003">Cell membrane</keyword>
<comment type="similarity">
    <text evidence="3">Belongs to the gasdermin family.</text>
</comment>
<evidence type="ECO:0000256" key="3">
    <source>
        <dbReference type="ARBA" id="ARBA00009279"/>
    </source>
</evidence>
<keyword evidence="11" id="KW-0449">Lipoprotein</keyword>
<evidence type="ECO:0000313" key="15">
    <source>
        <dbReference type="RefSeq" id="XP_018522624.1"/>
    </source>
</evidence>
<dbReference type="PANTHER" id="PTHR15207">
    <property type="entry name" value="NONSYNDROMIC HEARING IMPAIRMENT PROTEIN"/>
    <property type="match status" value="1"/>
</dbReference>
<dbReference type="Pfam" id="PF04598">
    <property type="entry name" value="Gasdermin"/>
    <property type="match status" value="1"/>
</dbReference>
<dbReference type="Pfam" id="PF17708">
    <property type="entry name" value="Gasdermin_C"/>
    <property type="match status" value="1"/>
</dbReference>
<keyword evidence="10" id="KW-0564">Palmitate</keyword>
<organism evidence="14 15">
    <name type="scientific">Lates calcarifer</name>
    <name type="common">Barramundi</name>
    <name type="synonym">Holocentrus calcarifer</name>
    <dbReference type="NCBI Taxonomy" id="8187"/>
    <lineage>
        <taxon>Eukaryota</taxon>
        <taxon>Metazoa</taxon>
        <taxon>Chordata</taxon>
        <taxon>Craniata</taxon>
        <taxon>Vertebrata</taxon>
        <taxon>Euteleostomi</taxon>
        <taxon>Actinopterygii</taxon>
        <taxon>Neopterygii</taxon>
        <taxon>Teleostei</taxon>
        <taxon>Neoteleostei</taxon>
        <taxon>Acanthomorphata</taxon>
        <taxon>Carangaria</taxon>
        <taxon>Carangaria incertae sedis</taxon>
        <taxon>Centropomidae</taxon>
        <taxon>Lates</taxon>
    </lineage>
</organism>
<dbReference type="RefSeq" id="XP_018522624.1">
    <property type="nucleotide sequence ID" value="XM_018667108.2"/>
</dbReference>
<keyword evidence="7" id="KW-1210">Necrosis</keyword>
<comment type="subcellular location">
    <subcellularLocation>
        <location evidence="2">Cell membrane</location>
        <topology evidence="2">Multi-pass membrane protein</topology>
    </subcellularLocation>
    <subcellularLocation>
        <location evidence="1">Cytoplasm</location>
    </subcellularLocation>
</comment>
<dbReference type="GeneID" id="108877149"/>
<dbReference type="InterPro" id="IPR041263">
    <property type="entry name" value="Gasdermin_PUB"/>
</dbReference>
<evidence type="ECO:0000259" key="12">
    <source>
        <dbReference type="Pfam" id="PF04598"/>
    </source>
</evidence>
<evidence type="ECO:0000259" key="13">
    <source>
        <dbReference type="Pfam" id="PF17708"/>
    </source>
</evidence>
<dbReference type="KEGG" id="lcf:108877149"/>
<evidence type="ECO:0000256" key="1">
    <source>
        <dbReference type="ARBA" id="ARBA00004496"/>
    </source>
</evidence>
<protein>
    <submittedName>
        <fullName evidence="15">Gasdermin-E isoform X1</fullName>
    </submittedName>
</protein>
<evidence type="ECO:0000256" key="9">
    <source>
        <dbReference type="ARBA" id="ARBA00023136"/>
    </source>
</evidence>
<keyword evidence="8" id="KW-0812">Transmembrane</keyword>
<feature type="domain" description="Gasdermin pore forming" evidence="12">
    <location>
        <begin position="1"/>
        <end position="243"/>
    </location>
</feature>
<reference evidence="15" key="1">
    <citation type="submission" date="2025-08" db="UniProtKB">
        <authorList>
            <consortium name="RefSeq"/>
        </authorList>
    </citation>
    <scope>IDENTIFICATION</scope>
    <source>
        <tissue evidence="15">Brain</tissue>
    </source>
</reference>
<keyword evidence="9" id="KW-0472">Membrane</keyword>
<evidence type="ECO:0000256" key="6">
    <source>
        <dbReference type="ARBA" id="ARBA00022490"/>
    </source>
</evidence>
<evidence type="ECO:0000256" key="7">
    <source>
        <dbReference type="ARBA" id="ARBA00022590"/>
    </source>
</evidence>
<evidence type="ECO:0000256" key="8">
    <source>
        <dbReference type="ARBA" id="ARBA00022692"/>
    </source>
</evidence>
<evidence type="ECO:0000256" key="5">
    <source>
        <dbReference type="ARBA" id="ARBA00022475"/>
    </source>
</evidence>
<evidence type="ECO:0000256" key="2">
    <source>
        <dbReference type="ARBA" id="ARBA00004651"/>
    </source>
</evidence>
<evidence type="ECO:0000256" key="10">
    <source>
        <dbReference type="ARBA" id="ARBA00023139"/>
    </source>
</evidence>
<keyword evidence="4" id="KW-1134">Transmembrane beta strand</keyword>
<name>A0AAJ7PFW8_LATCA</name>
<dbReference type="GO" id="GO:0012501">
    <property type="term" value="P:programmed cell death"/>
    <property type="evidence" value="ECO:0007669"/>
    <property type="project" value="InterPro"/>
</dbReference>
<dbReference type="InterPro" id="IPR042377">
    <property type="entry name" value="GSDME"/>
</dbReference>
<dbReference type="AlphaFoldDB" id="A0AAJ7PFW8"/>
<dbReference type="GO" id="GO:0012505">
    <property type="term" value="C:endomembrane system"/>
    <property type="evidence" value="ECO:0007669"/>
    <property type="project" value="UniProtKB-SubCell"/>
</dbReference>
<gene>
    <name evidence="15" type="primary">LOC108877149</name>
</gene>
<keyword evidence="6" id="KW-0963">Cytoplasm</keyword>
<dbReference type="Proteomes" id="UP000694890">
    <property type="component" value="Linkage group LG3"/>
</dbReference>
<proteinExistence type="inferred from homology"/>
<evidence type="ECO:0000256" key="11">
    <source>
        <dbReference type="ARBA" id="ARBA00023288"/>
    </source>
</evidence>
<evidence type="ECO:0000313" key="14">
    <source>
        <dbReference type="Proteomes" id="UP000694890"/>
    </source>
</evidence>
<evidence type="ECO:0000256" key="4">
    <source>
        <dbReference type="ARBA" id="ARBA00022452"/>
    </source>
</evidence>
<dbReference type="InterPro" id="IPR040460">
    <property type="entry name" value="Gasdermin_pore"/>
</dbReference>
<sequence>MFSKATANFVRQIDPEGSLIHVSRLNDSRKLVPMALVVKRNRIWFWQRPKYQPTDFTLGDLLQGDTVLSPEVCETDFLTYEGTFGDKLLGKVDTKAVVVEGRGISKLQSCFGKLKKEELIVKKLLRDSSDRLVDMAHVLVKQVEKKAEVLAIVKERILTTNSCSVSQTKKKQCSFQGVLGLLGMLGSSVKVCVNDSNNIERDSDVSLEIPSGTVIAYSILELEIKKSGHYDICLQPGAIGGFEADSMSWSTHDSLNMVDGKHNGENGSQEMDLSPLAELPQLTQRAWFKKLQETMRDRAALSDLQCDLEELCTVKTLDVAMQEEPLEDLIKSASTRPDSHTECCQMANAAHLNATHLLVSAMEELPDETLSLLSESCADFLEALDTLMCRLKESEPLPIQCLPIPLQDNQAFQLAEQLLSTINVALKRNTDIAVDGDRR</sequence>